<dbReference type="GO" id="GO:0050660">
    <property type="term" value="F:flavin adenine dinucleotide binding"/>
    <property type="evidence" value="ECO:0007669"/>
    <property type="project" value="InterPro"/>
</dbReference>
<dbReference type="KEGG" id="mflu:HZU40_27455"/>
<protein>
    <submittedName>
        <fullName evidence="8">Acyl-CoA/acyl-ACP dehydrogenase</fullName>
    </submittedName>
</protein>
<comment type="cofactor">
    <cofactor evidence="1">
        <name>FAD</name>
        <dbReference type="ChEBI" id="CHEBI:57692"/>
    </cofactor>
</comment>
<dbReference type="RefSeq" id="WP_187096474.1">
    <property type="nucleotide sequence ID" value="NZ_CP059894.1"/>
</dbReference>
<evidence type="ECO:0000259" key="6">
    <source>
        <dbReference type="Pfam" id="PF00441"/>
    </source>
</evidence>
<keyword evidence="3" id="KW-0285">Flavoprotein</keyword>
<name>A0A7G8PC10_9MYCO</name>
<evidence type="ECO:0000313" key="8">
    <source>
        <dbReference type="EMBL" id="QNJ91876.1"/>
    </source>
</evidence>
<evidence type="ECO:0000256" key="2">
    <source>
        <dbReference type="ARBA" id="ARBA00009347"/>
    </source>
</evidence>
<dbReference type="InterPro" id="IPR009075">
    <property type="entry name" value="AcylCo_DH/oxidase_C"/>
</dbReference>
<evidence type="ECO:0000313" key="9">
    <source>
        <dbReference type="Proteomes" id="UP000515498"/>
    </source>
</evidence>
<dbReference type="Proteomes" id="UP000515498">
    <property type="component" value="Chromosome"/>
</dbReference>
<evidence type="ECO:0000256" key="3">
    <source>
        <dbReference type="ARBA" id="ARBA00022630"/>
    </source>
</evidence>
<feature type="domain" description="Acyl-CoA dehydrogenase/oxidase C-terminal" evidence="6">
    <location>
        <begin position="203"/>
        <end position="347"/>
    </location>
</feature>
<keyword evidence="4" id="KW-0274">FAD</keyword>
<dbReference type="InterPro" id="IPR046373">
    <property type="entry name" value="Acyl-CoA_Oxase/DH_mid-dom_sf"/>
</dbReference>
<accession>A0A7G8PC10</accession>
<dbReference type="InterPro" id="IPR009100">
    <property type="entry name" value="AcylCoA_DH/oxidase_NM_dom_sf"/>
</dbReference>
<reference evidence="8 9" key="1">
    <citation type="submission" date="2020-07" db="EMBL/GenBank/DDBJ databases">
        <title>Draft genome sequence of four isobutane-metabolizing strains capable of cometabolically degrading diverse ether contaminants.</title>
        <authorList>
            <person name="Chen W."/>
            <person name="Faulkner N."/>
            <person name="Smith C."/>
            <person name="Hyman M."/>
        </authorList>
    </citation>
    <scope>NUCLEOTIDE SEQUENCE [LARGE SCALE GENOMIC DNA]</scope>
    <source>
        <strain evidence="8 9">2A</strain>
    </source>
</reference>
<dbReference type="SUPFAM" id="SSF56645">
    <property type="entry name" value="Acyl-CoA dehydrogenase NM domain-like"/>
    <property type="match status" value="1"/>
</dbReference>
<evidence type="ECO:0000256" key="5">
    <source>
        <dbReference type="ARBA" id="ARBA00023002"/>
    </source>
</evidence>
<dbReference type="SUPFAM" id="SSF47203">
    <property type="entry name" value="Acyl-CoA dehydrogenase C-terminal domain-like"/>
    <property type="match status" value="1"/>
</dbReference>
<feature type="domain" description="Acyl-CoA dehydrogenase/oxidase N-terminal" evidence="7">
    <location>
        <begin position="29"/>
        <end position="99"/>
    </location>
</feature>
<dbReference type="EMBL" id="CP059894">
    <property type="protein sequence ID" value="QNJ91876.1"/>
    <property type="molecule type" value="Genomic_DNA"/>
</dbReference>
<dbReference type="PANTHER" id="PTHR43884">
    <property type="entry name" value="ACYL-COA DEHYDROGENASE"/>
    <property type="match status" value="1"/>
</dbReference>
<dbReference type="Gene3D" id="1.10.540.10">
    <property type="entry name" value="Acyl-CoA dehydrogenase/oxidase, N-terminal domain"/>
    <property type="match status" value="1"/>
</dbReference>
<sequence length="351" mass="35862">MTREYTELHGELRSVARELLAKGDPDAGAVAQAGWTGLEVPDALGGAGVSFAETAVIAEELGRAASGTGYLGTTLGIGTLLELAADEVRDDWLTAAATGRPCPVAALTTGGGTAAFTLEGAQLDGHAEFIADAASAPLLLVLAVDGAGTPVVAAVAPDSDGVTVTAQPVLDETRQLAAVRADGAPVHHVWQFAGDPAAAARRLVDRAAVMIACDSLGLAEAMLAATVGYVTVRHQFGRPIGSFQAVKHACADMAVHIRVTRRLVDAAVDRLCDVDAASGAASGAASMAASMAKAYACDTAVQVAGKAMQLHGGIGYTWESGIHVYLKRASLNRSLFGSPATHRKALAVRYR</sequence>
<dbReference type="Gene3D" id="2.40.110.10">
    <property type="entry name" value="Butyryl-CoA Dehydrogenase, subunit A, domain 2"/>
    <property type="match status" value="1"/>
</dbReference>
<evidence type="ECO:0000256" key="1">
    <source>
        <dbReference type="ARBA" id="ARBA00001974"/>
    </source>
</evidence>
<dbReference type="AlphaFoldDB" id="A0A7G8PC10"/>
<dbReference type="InterPro" id="IPR036250">
    <property type="entry name" value="AcylCo_DH-like_C"/>
</dbReference>
<evidence type="ECO:0000256" key="4">
    <source>
        <dbReference type="ARBA" id="ARBA00022827"/>
    </source>
</evidence>
<dbReference type="GO" id="GO:0003995">
    <property type="term" value="F:acyl-CoA dehydrogenase activity"/>
    <property type="evidence" value="ECO:0007669"/>
    <property type="project" value="TreeGrafter"/>
</dbReference>
<comment type="similarity">
    <text evidence="2">Belongs to the acyl-CoA dehydrogenase family.</text>
</comment>
<dbReference type="InterPro" id="IPR013786">
    <property type="entry name" value="AcylCoA_DH/ox_N"/>
</dbReference>
<dbReference type="Pfam" id="PF02771">
    <property type="entry name" value="Acyl-CoA_dh_N"/>
    <property type="match status" value="1"/>
</dbReference>
<keyword evidence="5" id="KW-0560">Oxidoreductase</keyword>
<organism evidence="8 9">
    <name type="scientific">Mycolicibacterium fluoranthenivorans</name>
    <dbReference type="NCBI Taxonomy" id="258505"/>
    <lineage>
        <taxon>Bacteria</taxon>
        <taxon>Bacillati</taxon>
        <taxon>Actinomycetota</taxon>
        <taxon>Actinomycetes</taxon>
        <taxon>Mycobacteriales</taxon>
        <taxon>Mycobacteriaceae</taxon>
        <taxon>Mycolicibacterium</taxon>
    </lineage>
</organism>
<evidence type="ECO:0000259" key="7">
    <source>
        <dbReference type="Pfam" id="PF02771"/>
    </source>
</evidence>
<gene>
    <name evidence="8" type="ORF">HZU40_27455</name>
</gene>
<proteinExistence type="inferred from homology"/>
<dbReference type="InterPro" id="IPR037069">
    <property type="entry name" value="AcylCoA_DH/ox_N_sf"/>
</dbReference>
<dbReference type="Gene3D" id="1.20.140.10">
    <property type="entry name" value="Butyryl-CoA Dehydrogenase, subunit A, domain 3"/>
    <property type="match status" value="1"/>
</dbReference>
<dbReference type="Pfam" id="PF00441">
    <property type="entry name" value="Acyl-CoA_dh_1"/>
    <property type="match status" value="1"/>
</dbReference>
<dbReference type="PANTHER" id="PTHR43884:SF20">
    <property type="entry name" value="ACYL-COA DEHYDROGENASE FADE28"/>
    <property type="match status" value="1"/>
</dbReference>